<protein>
    <submittedName>
        <fullName evidence="1">Conjugal transfer protein TraB</fullName>
    </submittedName>
</protein>
<keyword evidence="2" id="KW-1185">Reference proteome</keyword>
<accession>A0ABZ1WMG4</accession>
<gene>
    <name evidence="1" type="ORF">OG469_41205</name>
</gene>
<dbReference type="EMBL" id="CP108483">
    <property type="protein sequence ID" value="WUS61902.1"/>
    <property type="molecule type" value="Genomic_DNA"/>
</dbReference>
<geneLocation type="plasmid" evidence="1 2">
    <name>unnamed1</name>
</geneLocation>
<evidence type="ECO:0000313" key="2">
    <source>
        <dbReference type="Proteomes" id="UP001432014"/>
    </source>
</evidence>
<organism evidence="1 2">
    <name type="scientific">Kitasatospora herbaricolor</name>
    <dbReference type="NCBI Taxonomy" id="68217"/>
    <lineage>
        <taxon>Bacteria</taxon>
        <taxon>Bacillati</taxon>
        <taxon>Actinomycetota</taxon>
        <taxon>Actinomycetes</taxon>
        <taxon>Kitasatosporales</taxon>
        <taxon>Streptomycetaceae</taxon>
        <taxon>Kitasatospora</taxon>
    </lineage>
</organism>
<evidence type="ECO:0000313" key="1">
    <source>
        <dbReference type="EMBL" id="WUS61902.1"/>
    </source>
</evidence>
<sequence length="137" mass="14760">MSGLDVRPGGVPVPTDGDNRFKSVQHKLKTLSKAMDGATVELEALQVRIRTNGDRAGELAEKIAAADLDTKFVEMTNIVAVALGGAAVDIRKLHDTAQEVAAQAHDTQVTHAKLYGALDEVRTSRPERTPKPGFFNR</sequence>
<dbReference type="Proteomes" id="UP001432014">
    <property type="component" value="Plasmid unnamed1"/>
</dbReference>
<name>A0ABZ1WMG4_9ACTN</name>
<keyword evidence="1" id="KW-0614">Plasmid</keyword>
<dbReference type="RefSeq" id="WP_329501487.1">
    <property type="nucleotide sequence ID" value="NZ_CP108461.1"/>
</dbReference>
<proteinExistence type="predicted"/>
<reference evidence="1 2" key="1">
    <citation type="submission" date="2022-10" db="EMBL/GenBank/DDBJ databases">
        <title>The complete genomes of actinobacterial strains from the NBC collection.</title>
        <authorList>
            <person name="Joergensen T.S."/>
            <person name="Alvarez Arevalo M."/>
            <person name="Sterndorff E.B."/>
            <person name="Faurdal D."/>
            <person name="Vuksanovic O."/>
            <person name="Mourched A.-S."/>
            <person name="Charusanti P."/>
            <person name="Shaw S."/>
            <person name="Blin K."/>
            <person name="Weber T."/>
        </authorList>
    </citation>
    <scope>NUCLEOTIDE SEQUENCE [LARGE SCALE GENOMIC DNA]</scope>
    <source>
        <strain evidence="1 2">NBC_01247</strain>
        <plasmid evidence="1 2">unnamed1</plasmid>
    </source>
</reference>